<protein>
    <submittedName>
        <fullName evidence="1">Uncharacterized protein</fullName>
    </submittedName>
</protein>
<dbReference type="Proteomes" id="UP000263642">
    <property type="component" value="Unassembled WGS sequence"/>
</dbReference>
<organism evidence="1 2">
    <name type="scientific">Gimesia maris</name>
    <dbReference type="NCBI Taxonomy" id="122"/>
    <lineage>
        <taxon>Bacteria</taxon>
        <taxon>Pseudomonadati</taxon>
        <taxon>Planctomycetota</taxon>
        <taxon>Planctomycetia</taxon>
        <taxon>Planctomycetales</taxon>
        <taxon>Planctomycetaceae</taxon>
        <taxon>Gimesia</taxon>
    </lineage>
</organism>
<evidence type="ECO:0000313" key="1">
    <source>
        <dbReference type="EMBL" id="HCO21838.1"/>
    </source>
</evidence>
<proteinExistence type="predicted"/>
<dbReference type="AlphaFoldDB" id="A0A3D3R0S7"/>
<sequence>MGTADSSFFSLSLLTVCMIVFQSCAEERPFVPQPSAEYVVMLDADGKPDNIMLEQFFKRKDHPEGVKILVIDKQSQAHKLISPAELLKQNPNAGRYLIFKHDDSERPFDDLPQ</sequence>
<comment type="caution">
    <text evidence="1">The sequence shown here is derived from an EMBL/GenBank/DDBJ whole genome shotgun (WGS) entry which is preliminary data.</text>
</comment>
<accession>A0A3D3R0S7</accession>
<name>A0A3D3R0S7_9PLAN</name>
<gene>
    <name evidence="1" type="ORF">DIT97_01740</name>
</gene>
<evidence type="ECO:0000313" key="2">
    <source>
        <dbReference type="Proteomes" id="UP000263642"/>
    </source>
</evidence>
<dbReference type="EMBL" id="DQAY01000012">
    <property type="protein sequence ID" value="HCO21838.1"/>
    <property type="molecule type" value="Genomic_DNA"/>
</dbReference>
<reference evidence="1 2" key="1">
    <citation type="journal article" date="2018" name="Nat. Biotechnol.">
        <title>A standardized bacterial taxonomy based on genome phylogeny substantially revises the tree of life.</title>
        <authorList>
            <person name="Parks D.H."/>
            <person name="Chuvochina M."/>
            <person name="Waite D.W."/>
            <person name="Rinke C."/>
            <person name="Skarshewski A."/>
            <person name="Chaumeil P.A."/>
            <person name="Hugenholtz P."/>
        </authorList>
    </citation>
    <scope>NUCLEOTIDE SEQUENCE [LARGE SCALE GENOMIC DNA]</scope>
    <source>
        <strain evidence="1">UBA9375</strain>
    </source>
</reference>